<dbReference type="Proteomes" id="UP000307362">
    <property type="component" value="Unassembled WGS sequence"/>
</dbReference>
<name>A0A5S3YZM8_9GAMM</name>
<reference evidence="2" key="2">
    <citation type="submission" date="2019-06" db="EMBL/GenBank/DDBJ databases">
        <title>Co-occurence of chitin degradation, pigmentation and bioactivity in marine Pseudoalteromonas.</title>
        <authorList>
            <person name="Sonnenschein E.C."/>
            <person name="Bech P.K."/>
        </authorList>
    </citation>
    <scope>NUCLEOTIDE SEQUENCE [LARGE SCALE GENOMIC DNA]</scope>
    <source>
        <strain evidence="2">S1189</strain>
    </source>
</reference>
<gene>
    <name evidence="1" type="ORF">CWB73_00935</name>
</gene>
<proteinExistence type="predicted"/>
<evidence type="ECO:0000313" key="2">
    <source>
        <dbReference type="Proteomes" id="UP000307362"/>
    </source>
</evidence>
<reference evidence="1 2" key="1">
    <citation type="submission" date="2017-12" db="EMBL/GenBank/DDBJ databases">
        <authorList>
            <person name="Paulsen S."/>
            <person name="Gram L.K."/>
        </authorList>
    </citation>
    <scope>NUCLEOTIDE SEQUENCE [LARGE SCALE GENOMIC DNA]</scope>
    <source>
        <strain evidence="1 2">S1189</strain>
    </source>
</reference>
<evidence type="ECO:0000313" key="1">
    <source>
        <dbReference type="EMBL" id="TMP83745.1"/>
    </source>
</evidence>
<dbReference type="EMBL" id="PNCM01000005">
    <property type="protein sequence ID" value="TMP83745.1"/>
    <property type="molecule type" value="Genomic_DNA"/>
</dbReference>
<accession>A0A5S3YZM8</accession>
<organism evidence="1 2">
    <name type="scientific">Pseudoalteromonas phenolica</name>
    <dbReference type="NCBI Taxonomy" id="161398"/>
    <lineage>
        <taxon>Bacteria</taxon>
        <taxon>Pseudomonadati</taxon>
        <taxon>Pseudomonadota</taxon>
        <taxon>Gammaproteobacteria</taxon>
        <taxon>Alteromonadales</taxon>
        <taxon>Pseudoalteromonadaceae</taxon>
        <taxon>Pseudoalteromonas</taxon>
    </lineage>
</organism>
<dbReference type="RefSeq" id="WP_138566035.1">
    <property type="nucleotide sequence ID" value="NZ_PNCM01000005.1"/>
</dbReference>
<comment type="caution">
    <text evidence="1">The sequence shown here is derived from an EMBL/GenBank/DDBJ whole genome shotgun (WGS) entry which is preliminary data.</text>
</comment>
<dbReference type="AlphaFoldDB" id="A0A5S3YZM8"/>
<sequence length="396" mass="43464">MTLSADENGQISGRFFIPDNIPVGSKNVNFIGSGGSRGNATYTGSGTITTQTLRRVRTAVGWRFDPLAQTFTLPERRFVAGIELWFKKFGDKPVRVQIRETELGLPNETVLAESTLEVSNLKRNDEPTLFDFAPISLEANEEYAIVVLTDDALHEVAIAELGKFDQTHGWVTSQPYQVGVLLSSSNASTWTPHQKKDLTFRLKGAKFIETEQTVSLGQVALNQHSDLMAMAAVERPNSETQLHFSFSGEKTGQLTLQEGQAVQLSQLVSEPLQVSATLKGSHTQSPVLYNNLQTALGKVENQADYVTRAIPCIVGGSLKISFEAHLPGVARVEVWVEQNSQWVTVPQSDSQAQSDGYVLCHYVLGNVTNTQARVKLVLSGSNTDRPRIRSLRAFSS</sequence>
<protein>
    <submittedName>
        <fullName evidence="1">Uncharacterized protein</fullName>
    </submittedName>
</protein>
<dbReference type="OrthoDB" id="6301006at2"/>